<evidence type="ECO:0000313" key="2">
    <source>
        <dbReference type="EMBL" id="OSC97924.1"/>
    </source>
</evidence>
<feature type="compositionally biased region" description="Basic and acidic residues" evidence="1">
    <location>
        <begin position="290"/>
        <end position="311"/>
    </location>
</feature>
<evidence type="ECO:0000256" key="1">
    <source>
        <dbReference type="SAM" id="MobiDB-lite"/>
    </source>
</evidence>
<proteinExistence type="predicted"/>
<gene>
    <name evidence="2" type="ORF">PYCCODRAFT_1480944</name>
</gene>
<sequence>MMRWSSNPEANYVMIEPNVKFMLYTAQARANPPLPYWERPPPTPQKPVPIDKIRFLPTRRLQDAIYRSGPWQQVVADDLDSFSHVMLHAMLFRGKKRRDGSTDSLAFAYRALNKQHPKVLMDWRDEVEESIWRIGERVKKERAEGKEPDGATIDAIAEQLYAVFRINIRQHSQERELSASYNWTNKEDVKDRWKKQYEDYLTALDALAKAADDATTRKEEARRLKAEQKALKKAQKAEEEKALASKAVAEEPAKAQAEQEGGQDIPMEVQDDIGKGKGKATESVVPENSRAADREDRDDLEEPAAKRARLD</sequence>
<protein>
    <submittedName>
        <fullName evidence="2">Uncharacterized protein</fullName>
    </submittedName>
</protein>
<accession>A0A1Y2IA08</accession>
<evidence type="ECO:0000313" key="3">
    <source>
        <dbReference type="Proteomes" id="UP000193067"/>
    </source>
</evidence>
<dbReference type="OrthoDB" id="2757024at2759"/>
<dbReference type="AlphaFoldDB" id="A0A1Y2IA08"/>
<feature type="region of interest" description="Disordered" evidence="1">
    <location>
        <begin position="235"/>
        <end position="311"/>
    </location>
</feature>
<organism evidence="2 3">
    <name type="scientific">Trametes coccinea (strain BRFM310)</name>
    <name type="common">Pycnoporus coccineus</name>
    <dbReference type="NCBI Taxonomy" id="1353009"/>
    <lineage>
        <taxon>Eukaryota</taxon>
        <taxon>Fungi</taxon>
        <taxon>Dikarya</taxon>
        <taxon>Basidiomycota</taxon>
        <taxon>Agaricomycotina</taxon>
        <taxon>Agaricomycetes</taxon>
        <taxon>Polyporales</taxon>
        <taxon>Polyporaceae</taxon>
        <taxon>Trametes</taxon>
    </lineage>
</organism>
<name>A0A1Y2IA08_TRAC3</name>
<dbReference type="Proteomes" id="UP000193067">
    <property type="component" value="Unassembled WGS sequence"/>
</dbReference>
<dbReference type="EMBL" id="KZ084144">
    <property type="protein sequence ID" value="OSC97924.1"/>
    <property type="molecule type" value="Genomic_DNA"/>
</dbReference>
<keyword evidence="3" id="KW-1185">Reference proteome</keyword>
<feature type="compositionally biased region" description="Basic and acidic residues" evidence="1">
    <location>
        <begin position="235"/>
        <end position="253"/>
    </location>
</feature>
<reference evidence="2 3" key="1">
    <citation type="journal article" date="2015" name="Biotechnol. Biofuels">
        <title>Enhanced degradation of softwood versus hardwood by the white-rot fungus Pycnoporus coccineus.</title>
        <authorList>
            <person name="Couturier M."/>
            <person name="Navarro D."/>
            <person name="Chevret D."/>
            <person name="Henrissat B."/>
            <person name="Piumi F."/>
            <person name="Ruiz-Duenas F.J."/>
            <person name="Martinez A.T."/>
            <person name="Grigoriev I.V."/>
            <person name="Riley R."/>
            <person name="Lipzen A."/>
            <person name="Berrin J.G."/>
            <person name="Master E.R."/>
            <person name="Rosso M.N."/>
        </authorList>
    </citation>
    <scope>NUCLEOTIDE SEQUENCE [LARGE SCALE GENOMIC DNA]</scope>
    <source>
        <strain evidence="2 3">BRFM310</strain>
    </source>
</reference>